<dbReference type="EMBL" id="CYZV01000012">
    <property type="protein sequence ID" value="CUO06353.1"/>
    <property type="molecule type" value="Genomic_DNA"/>
</dbReference>
<sequence>MCNKHLPVFYIYSIGQILLLIGGIKYGYELYTNSL</sequence>
<evidence type="ECO:0000256" key="1">
    <source>
        <dbReference type="SAM" id="Phobius"/>
    </source>
</evidence>
<reference evidence="2 3" key="1">
    <citation type="submission" date="2015-09" db="EMBL/GenBank/DDBJ databases">
        <authorList>
            <consortium name="Pathogen Informatics"/>
        </authorList>
    </citation>
    <scope>NUCLEOTIDE SEQUENCE [LARGE SCALE GENOMIC DNA]</scope>
    <source>
        <strain evidence="2 3">2789STDY5834855</strain>
    </source>
</reference>
<dbReference type="AlphaFoldDB" id="A0A173XAW0"/>
<gene>
    <name evidence="2" type="ORF">ERS852470_01346</name>
</gene>
<protein>
    <submittedName>
        <fullName evidence="2">Uncharacterized protein</fullName>
    </submittedName>
</protein>
<dbReference type="Proteomes" id="UP000095558">
    <property type="component" value="Unassembled WGS sequence"/>
</dbReference>
<feature type="transmembrane region" description="Helical" evidence="1">
    <location>
        <begin position="7"/>
        <end position="28"/>
    </location>
</feature>
<proteinExistence type="predicted"/>
<keyword evidence="1" id="KW-0472">Membrane</keyword>
<keyword evidence="1" id="KW-0812">Transmembrane</keyword>
<keyword evidence="1" id="KW-1133">Transmembrane helix</keyword>
<accession>A0A173XAW0</accession>
<organism evidence="2 3">
    <name type="scientific">Clostridium disporicum</name>
    <dbReference type="NCBI Taxonomy" id="84024"/>
    <lineage>
        <taxon>Bacteria</taxon>
        <taxon>Bacillati</taxon>
        <taxon>Bacillota</taxon>
        <taxon>Clostridia</taxon>
        <taxon>Eubacteriales</taxon>
        <taxon>Clostridiaceae</taxon>
        <taxon>Clostridium</taxon>
    </lineage>
</organism>
<evidence type="ECO:0000313" key="2">
    <source>
        <dbReference type="EMBL" id="CUO06353.1"/>
    </source>
</evidence>
<name>A0A173XAW0_9CLOT</name>
<evidence type="ECO:0000313" key="3">
    <source>
        <dbReference type="Proteomes" id="UP000095558"/>
    </source>
</evidence>